<dbReference type="InterPro" id="IPR032465">
    <property type="entry name" value="ACMSD"/>
</dbReference>
<keyword evidence="1" id="KW-0456">Lyase</keyword>
<dbReference type="Pfam" id="PF04909">
    <property type="entry name" value="Amidohydro_2"/>
    <property type="match status" value="1"/>
</dbReference>
<dbReference type="GO" id="GO:0016831">
    <property type="term" value="F:carboxy-lyase activity"/>
    <property type="evidence" value="ECO:0007669"/>
    <property type="project" value="InterPro"/>
</dbReference>
<name>A0A285P6T1_NATPI</name>
<evidence type="ECO:0000313" key="5">
    <source>
        <dbReference type="Proteomes" id="UP000219453"/>
    </source>
</evidence>
<feature type="compositionally biased region" description="Polar residues" evidence="2">
    <location>
        <begin position="1"/>
        <end position="13"/>
    </location>
</feature>
<sequence>MTQDSPGAATQQRPESELTLVDADIHQRWADNEEIVQYLPERYNDDGLVLPELLYRNPGEFLRQDEKTDDGNKPGSDLQKIVEEHLDEHDIDYAMLTGNSWFNLAALPNRDYANELARAYNEWLVNDVLPVDDRFMGSLYVAPKAPEKAADLIREYGDHPQIRQVMLPGGAEVPYGRPQYWPMYEAAEEQNLAMAVHPFSEGHGTSNPPTGAGHPNNYIEWHTLLGAYYMGQLASIVTEGVLVEYPDLRWAFIEGGYGWLPHFMWRLDKNWKGLRSQVPWLEEKPSHYIRNNVWFASQPVEEPERPEHHDQILEMMHADEMLIYASDYPHWDGDDPDWGLPPMDDEMERAIKHENAAELWDLPTDGSSLE</sequence>
<feature type="region of interest" description="Disordered" evidence="2">
    <location>
        <begin position="1"/>
        <end position="20"/>
    </location>
</feature>
<dbReference type="Gene3D" id="3.20.20.140">
    <property type="entry name" value="Metal-dependent hydrolases"/>
    <property type="match status" value="1"/>
</dbReference>
<dbReference type="GO" id="GO:0019748">
    <property type="term" value="P:secondary metabolic process"/>
    <property type="evidence" value="ECO:0007669"/>
    <property type="project" value="TreeGrafter"/>
</dbReference>
<evidence type="ECO:0000259" key="3">
    <source>
        <dbReference type="Pfam" id="PF04909"/>
    </source>
</evidence>
<organism evidence="4 5">
    <name type="scientific">Natronoarchaeum philippinense</name>
    <dbReference type="NCBI Taxonomy" id="558529"/>
    <lineage>
        <taxon>Archaea</taxon>
        <taxon>Methanobacteriati</taxon>
        <taxon>Methanobacteriota</taxon>
        <taxon>Stenosarchaea group</taxon>
        <taxon>Halobacteria</taxon>
        <taxon>Halobacteriales</taxon>
        <taxon>Natronoarchaeaceae</taxon>
    </lineage>
</organism>
<gene>
    <name evidence="4" type="ORF">SAMN06269185_2792</name>
</gene>
<keyword evidence="4" id="KW-0378">Hydrolase</keyword>
<dbReference type="InterPro" id="IPR032466">
    <property type="entry name" value="Metal_Hydrolase"/>
</dbReference>
<protein>
    <submittedName>
        <fullName evidence="4">Predicted metal-dependent hydrolase, TIM-barrel fold</fullName>
    </submittedName>
</protein>
<proteinExistence type="predicted"/>
<dbReference type="Proteomes" id="UP000219453">
    <property type="component" value="Unassembled WGS sequence"/>
</dbReference>
<dbReference type="EMBL" id="OBEJ01000004">
    <property type="protein sequence ID" value="SNZ16873.1"/>
    <property type="molecule type" value="Genomic_DNA"/>
</dbReference>
<dbReference type="SUPFAM" id="SSF51556">
    <property type="entry name" value="Metallo-dependent hydrolases"/>
    <property type="match status" value="1"/>
</dbReference>
<dbReference type="PANTHER" id="PTHR21240">
    <property type="entry name" value="2-AMINO-3-CARBOXYLMUCONATE-6-SEMIALDEHYDE DECARBOXYLASE"/>
    <property type="match status" value="1"/>
</dbReference>
<keyword evidence="5" id="KW-1185">Reference proteome</keyword>
<dbReference type="PANTHER" id="PTHR21240:SF28">
    <property type="entry name" value="ISO-OROTATE DECARBOXYLASE (EUROFUNG)"/>
    <property type="match status" value="1"/>
</dbReference>
<dbReference type="AlphaFoldDB" id="A0A285P6T1"/>
<dbReference type="InterPro" id="IPR006680">
    <property type="entry name" value="Amidohydro-rel"/>
</dbReference>
<dbReference type="OrthoDB" id="189863at2157"/>
<dbReference type="RefSeq" id="WP_097009697.1">
    <property type="nucleotide sequence ID" value="NZ_OBEJ01000004.1"/>
</dbReference>
<reference evidence="4 5" key="1">
    <citation type="submission" date="2017-09" db="EMBL/GenBank/DDBJ databases">
        <authorList>
            <person name="Ehlers B."/>
            <person name="Leendertz F.H."/>
        </authorList>
    </citation>
    <scope>NUCLEOTIDE SEQUENCE [LARGE SCALE GENOMIC DNA]</scope>
    <source>
        <strain evidence="4 5">DSM 27208</strain>
    </source>
</reference>
<dbReference type="GO" id="GO:0005737">
    <property type="term" value="C:cytoplasm"/>
    <property type="evidence" value="ECO:0007669"/>
    <property type="project" value="TreeGrafter"/>
</dbReference>
<feature type="domain" description="Amidohydrolase-related" evidence="3">
    <location>
        <begin position="24"/>
        <end position="362"/>
    </location>
</feature>
<evidence type="ECO:0000256" key="1">
    <source>
        <dbReference type="ARBA" id="ARBA00023239"/>
    </source>
</evidence>
<accession>A0A285P6T1</accession>
<evidence type="ECO:0000256" key="2">
    <source>
        <dbReference type="SAM" id="MobiDB-lite"/>
    </source>
</evidence>
<evidence type="ECO:0000313" key="4">
    <source>
        <dbReference type="EMBL" id="SNZ16873.1"/>
    </source>
</evidence>
<dbReference type="GO" id="GO:0016787">
    <property type="term" value="F:hydrolase activity"/>
    <property type="evidence" value="ECO:0007669"/>
    <property type="project" value="UniProtKB-KW"/>
</dbReference>